<sequence>MAGYTSVKAVIIEAGKRHVEVECIGHQYQHSLKTADSKIEAISCPTHELILEPRNLALLGSLCYAKEWVYSYREGIFEEGEALGVDDRNEVIHIEPHWEETGGIICRTENSTEVQ</sequence>
<organism evidence="1 2">
    <name type="scientific">Fusarium venenatum</name>
    <dbReference type="NCBI Taxonomy" id="56646"/>
    <lineage>
        <taxon>Eukaryota</taxon>
        <taxon>Fungi</taxon>
        <taxon>Dikarya</taxon>
        <taxon>Ascomycota</taxon>
        <taxon>Pezizomycotina</taxon>
        <taxon>Sordariomycetes</taxon>
        <taxon>Hypocreomycetidae</taxon>
        <taxon>Hypocreales</taxon>
        <taxon>Nectriaceae</taxon>
        <taxon>Fusarium</taxon>
    </lineage>
</organism>
<name>A0A2L2TL06_9HYPO</name>
<reference evidence="2" key="1">
    <citation type="submission" date="2014-10" db="EMBL/GenBank/DDBJ databases">
        <authorList>
            <person name="King R."/>
        </authorList>
    </citation>
    <scope>NUCLEOTIDE SEQUENCE [LARGE SCALE GENOMIC DNA]</scope>
    <source>
        <strain evidence="2">A3/5</strain>
    </source>
</reference>
<accession>A0A2L2TL06</accession>
<keyword evidence="2" id="KW-1185">Reference proteome</keyword>
<dbReference type="EMBL" id="LN649231">
    <property type="protein sequence ID" value="CEI70789.1"/>
    <property type="molecule type" value="Genomic_DNA"/>
</dbReference>
<protein>
    <submittedName>
        <fullName evidence="1">Uncharacterized protein</fullName>
    </submittedName>
</protein>
<dbReference type="AlphaFoldDB" id="A0A2L2TL06"/>
<evidence type="ECO:0000313" key="2">
    <source>
        <dbReference type="Proteomes" id="UP000245910"/>
    </source>
</evidence>
<evidence type="ECO:0000313" key="1">
    <source>
        <dbReference type="EMBL" id="CEI70789.1"/>
    </source>
</evidence>
<dbReference type="Proteomes" id="UP000245910">
    <property type="component" value="Chromosome III"/>
</dbReference>
<proteinExistence type="predicted"/>